<dbReference type="GO" id="GO:0003700">
    <property type="term" value="F:DNA-binding transcription factor activity"/>
    <property type="evidence" value="ECO:0007669"/>
    <property type="project" value="InterPro"/>
</dbReference>
<evidence type="ECO:0000256" key="2">
    <source>
        <dbReference type="ARBA" id="ARBA00023125"/>
    </source>
</evidence>
<dbReference type="InterPro" id="IPR035418">
    <property type="entry name" value="AraC-bd_2"/>
</dbReference>
<dbReference type="AlphaFoldDB" id="A0A1M7RM12"/>
<dbReference type="RefSeq" id="WP_084742297.1">
    <property type="nucleotide sequence ID" value="NZ_FRCS01000023.1"/>
</dbReference>
<proteinExistence type="predicted"/>
<protein>
    <submittedName>
        <fullName evidence="5">AraC-type DNA-binding protein</fullName>
    </submittedName>
</protein>
<dbReference type="Proteomes" id="UP000184440">
    <property type="component" value="Unassembled WGS sequence"/>
</dbReference>
<dbReference type="PANTHER" id="PTHR46796">
    <property type="entry name" value="HTH-TYPE TRANSCRIPTIONAL ACTIVATOR RHAS-RELATED"/>
    <property type="match status" value="1"/>
</dbReference>
<dbReference type="Pfam" id="PF14525">
    <property type="entry name" value="AraC_binding_2"/>
    <property type="match status" value="1"/>
</dbReference>
<evidence type="ECO:0000256" key="3">
    <source>
        <dbReference type="ARBA" id="ARBA00023163"/>
    </source>
</evidence>
<evidence type="ECO:0000313" key="5">
    <source>
        <dbReference type="EMBL" id="SHN47365.1"/>
    </source>
</evidence>
<keyword evidence="2 5" id="KW-0238">DNA-binding</keyword>
<accession>A0A1M7RM12</accession>
<dbReference type="SMART" id="SM00342">
    <property type="entry name" value="HTH_ARAC"/>
    <property type="match status" value="1"/>
</dbReference>
<dbReference type="Pfam" id="PF12833">
    <property type="entry name" value="HTH_18"/>
    <property type="match status" value="1"/>
</dbReference>
<sequence length="342" mass="38283">MELVSTAKIPAKERFDFWRQVTTQSWVPMDSRCDRRQEDDFQARIGVTELGAVRAVLMTATPYSVRRTPQHIRRFDPETFKLSCPVRGRGMMEQNGRDGEFKAGDLFFLDTSQPYATGLAPDIAVGELLTLQFSPSLLPFPHRELRRLTAVHLPVSRGIGALSSVFLLQLARHLGDLSASDAARLSTLALDVLTVALANALDVHRAVPTHTRRSALLAQIHAFINQHLGEARLSPRDIAAAHHISVRYLHKVFQDEGHTVAGVVRARRLERCRRDLADPLLADRPISAIAARWGFSSAAHFSQTFRSAYGLSPREFRHESDPARELTSPVNVRKTTFQPFGR</sequence>
<dbReference type="PROSITE" id="PS01124">
    <property type="entry name" value="HTH_ARAC_FAMILY_2"/>
    <property type="match status" value="1"/>
</dbReference>
<evidence type="ECO:0000256" key="1">
    <source>
        <dbReference type="ARBA" id="ARBA00023015"/>
    </source>
</evidence>
<organism evidence="5 6">
    <name type="scientific">Cryptosporangium aurantiacum</name>
    <dbReference type="NCBI Taxonomy" id="134849"/>
    <lineage>
        <taxon>Bacteria</taxon>
        <taxon>Bacillati</taxon>
        <taxon>Actinomycetota</taxon>
        <taxon>Actinomycetes</taxon>
        <taxon>Cryptosporangiales</taxon>
        <taxon>Cryptosporangiaceae</taxon>
        <taxon>Cryptosporangium</taxon>
    </lineage>
</organism>
<name>A0A1M7RM12_9ACTN</name>
<dbReference type="InterPro" id="IPR020449">
    <property type="entry name" value="Tscrpt_reg_AraC-type_HTH"/>
</dbReference>
<gene>
    <name evidence="5" type="ORF">SAMN05443668_12311</name>
</gene>
<dbReference type="InterPro" id="IPR018060">
    <property type="entry name" value="HTH_AraC"/>
</dbReference>
<dbReference type="GO" id="GO:0043565">
    <property type="term" value="F:sequence-specific DNA binding"/>
    <property type="evidence" value="ECO:0007669"/>
    <property type="project" value="InterPro"/>
</dbReference>
<feature type="domain" description="HTH araC/xylS-type" evidence="4">
    <location>
        <begin position="218"/>
        <end position="319"/>
    </location>
</feature>
<dbReference type="EMBL" id="FRCS01000023">
    <property type="protein sequence ID" value="SHN47365.1"/>
    <property type="molecule type" value="Genomic_DNA"/>
</dbReference>
<dbReference type="PRINTS" id="PR00032">
    <property type="entry name" value="HTHARAC"/>
</dbReference>
<evidence type="ECO:0000259" key="4">
    <source>
        <dbReference type="PROSITE" id="PS01124"/>
    </source>
</evidence>
<keyword evidence="6" id="KW-1185">Reference proteome</keyword>
<keyword evidence="1" id="KW-0805">Transcription regulation</keyword>
<dbReference type="Gene3D" id="1.10.10.60">
    <property type="entry name" value="Homeodomain-like"/>
    <property type="match status" value="1"/>
</dbReference>
<dbReference type="STRING" id="134849.SAMN05443668_12311"/>
<reference evidence="5 6" key="1">
    <citation type="submission" date="2016-11" db="EMBL/GenBank/DDBJ databases">
        <authorList>
            <person name="Jaros S."/>
            <person name="Januszkiewicz K."/>
            <person name="Wedrychowicz H."/>
        </authorList>
    </citation>
    <scope>NUCLEOTIDE SEQUENCE [LARGE SCALE GENOMIC DNA]</scope>
    <source>
        <strain evidence="5 6">DSM 46144</strain>
    </source>
</reference>
<dbReference type="SUPFAM" id="SSF46689">
    <property type="entry name" value="Homeodomain-like"/>
    <property type="match status" value="1"/>
</dbReference>
<evidence type="ECO:0000313" key="6">
    <source>
        <dbReference type="Proteomes" id="UP000184440"/>
    </source>
</evidence>
<keyword evidence="3" id="KW-0804">Transcription</keyword>
<dbReference type="InterPro" id="IPR009057">
    <property type="entry name" value="Homeodomain-like_sf"/>
</dbReference>
<dbReference type="OrthoDB" id="9799345at2"/>
<dbReference type="PANTHER" id="PTHR46796:SF6">
    <property type="entry name" value="ARAC SUBFAMILY"/>
    <property type="match status" value="1"/>
</dbReference>
<dbReference type="InterPro" id="IPR050204">
    <property type="entry name" value="AraC_XylS_family_regulators"/>
</dbReference>